<feature type="transmembrane region" description="Helical" evidence="1">
    <location>
        <begin position="393"/>
        <end position="411"/>
    </location>
</feature>
<feature type="transmembrane region" description="Helical" evidence="1">
    <location>
        <begin position="353"/>
        <end position="373"/>
    </location>
</feature>
<comment type="caution">
    <text evidence="2">The sequence shown here is derived from an EMBL/GenBank/DDBJ whole genome shotgun (WGS) entry which is preliminary data.</text>
</comment>
<reference evidence="2" key="2">
    <citation type="journal article" date="2023" name="Microbiol Resour">
        <title>Decontamination and Annotation of the Draft Genome Sequence of the Oomycete Lagenidium giganteum ARSEF 373.</title>
        <authorList>
            <person name="Morgan W.R."/>
            <person name="Tartar A."/>
        </authorList>
    </citation>
    <scope>NUCLEOTIDE SEQUENCE</scope>
    <source>
        <strain evidence="2">ARSEF 373</strain>
    </source>
</reference>
<feature type="transmembrane region" description="Helical" evidence="1">
    <location>
        <begin position="328"/>
        <end position="346"/>
    </location>
</feature>
<keyword evidence="3" id="KW-1185">Reference proteome</keyword>
<dbReference type="Proteomes" id="UP001146120">
    <property type="component" value="Unassembled WGS sequence"/>
</dbReference>
<feature type="transmembrane region" description="Helical" evidence="1">
    <location>
        <begin position="423"/>
        <end position="440"/>
    </location>
</feature>
<dbReference type="AlphaFoldDB" id="A0AAV2YZV3"/>
<keyword evidence="1" id="KW-1133">Transmembrane helix</keyword>
<protein>
    <recommendedName>
        <fullName evidence="4">Transmembrane protein</fullName>
    </recommendedName>
</protein>
<keyword evidence="1" id="KW-0472">Membrane</keyword>
<accession>A0AAV2YZV3</accession>
<proteinExistence type="predicted"/>
<evidence type="ECO:0008006" key="4">
    <source>
        <dbReference type="Google" id="ProtNLM"/>
    </source>
</evidence>
<feature type="transmembrane region" description="Helical" evidence="1">
    <location>
        <begin position="502"/>
        <end position="522"/>
    </location>
</feature>
<evidence type="ECO:0000256" key="1">
    <source>
        <dbReference type="SAM" id="Phobius"/>
    </source>
</evidence>
<feature type="non-terminal residue" evidence="2">
    <location>
        <position position="1"/>
    </location>
</feature>
<organism evidence="2 3">
    <name type="scientific">Lagenidium giganteum</name>
    <dbReference type="NCBI Taxonomy" id="4803"/>
    <lineage>
        <taxon>Eukaryota</taxon>
        <taxon>Sar</taxon>
        <taxon>Stramenopiles</taxon>
        <taxon>Oomycota</taxon>
        <taxon>Peronosporomycetes</taxon>
        <taxon>Pythiales</taxon>
        <taxon>Pythiaceae</taxon>
    </lineage>
</organism>
<evidence type="ECO:0000313" key="2">
    <source>
        <dbReference type="EMBL" id="DAZ98979.1"/>
    </source>
</evidence>
<dbReference type="EMBL" id="DAKRPA010000093">
    <property type="protein sequence ID" value="DAZ98979.1"/>
    <property type="molecule type" value="Genomic_DNA"/>
</dbReference>
<gene>
    <name evidence="2" type="ORF">N0F65_000511</name>
</gene>
<evidence type="ECO:0000313" key="3">
    <source>
        <dbReference type="Proteomes" id="UP001146120"/>
    </source>
</evidence>
<reference evidence="2" key="1">
    <citation type="submission" date="2022-11" db="EMBL/GenBank/DDBJ databases">
        <authorList>
            <person name="Morgan W.R."/>
            <person name="Tartar A."/>
        </authorList>
    </citation>
    <scope>NUCLEOTIDE SEQUENCE</scope>
    <source>
        <strain evidence="2">ARSEF 373</strain>
    </source>
</reference>
<sequence length="599" mass="66898">THLSVPSFQPHFTTHMSATTMASMSTSGRARNVLPTSCRRLLPPLLNALLLLAFSLLDVRDIYFKTAWVGPYDTFALTATGYAKFDRTPLALAPVASNTTRPSGWGSFLSQCAAVHTAPGFFLHALANNCTLGATTTTNPWNTRISTPHIAAQLAFVSSMRVDAIAWACCMMLHIDQRPPLCQTHMVAGFLQRCRMEYVTVAMADQVPDGSTAMHELLAMLQLISRSSPTHQITCVEGFEYFGPGEYHAHIYGCGSPNVLESVFIGHHATGVSTLLRPLAWLTVDRLHLMGVDFTLRQNDISVFHMSEKMDGDVTMAHTTLVNFSSSGSLYALMVIIDVVLACIHARSAIEIFQALILPVLLSWILVLANAVIWTWSDEMNGKVQSLLSALRFWIFFLIAFNALWNVLVFWREHWAFAIARRTFVTTLQLIAVGALVAYMRRNEIFIVGSNKYAVEHQRTLDVVTFVDHLAFGNAYNAEHDFLLSTPLGVLWTVYEPFWSTVAWSIVALLVLLVAKGIWFHVHERRWVAPVRSLGSHAYSRLPAEEMLNIPIRAKSIVRSSLNIDAIGAPLLFDYGIVLRGNQFVSRRGFAEWVFRRKV</sequence>
<name>A0AAV2YZV3_9STRA</name>
<keyword evidence="1" id="KW-0812">Transmembrane</keyword>